<proteinExistence type="predicted"/>
<dbReference type="PANTHER" id="PTHR30543">
    <property type="entry name" value="CHROMATE REDUCTASE"/>
    <property type="match status" value="1"/>
</dbReference>
<dbReference type="PANTHER" id="PTHR30543:SF21">
    <property type="entry name" value="NAD(P)H-DEPENDENT FMN REDUCTASE LOT6"/>
    <property type="match status" value="1"/>
</dbReference>
<evidence type="ECO:0000259" key="1">
    <source>
        <dbReference type="Pfam" id="PF03358"/>
    </source>
</evidence>
<name>A0A1P8UV54_9RHOB</name>
<dbReference type="STRING" id="1250539.Ga0080574_TMP2940"/>
<keyword evidence="3" id="KW-1185">Reference proteome</keyword>
<evidence type="ECO:0000313" key="2">
    <source>
        <dbReference type="EMBL" id="APZ53274.1"/>
    </source>
</evidence>
<dbReference type="GO" id="GO:0005829">
    <property type="term" value="C:cytosol"/>
    <property type="evidence" value="ECO:0007669"/>
    <property type="project" value="TreeGrafter"/>
</dbReference>
<dbReference type="KEGG" id="paby:Ga0080574_TMP2940"/>
<protein>
    <submittedName>
        <fullName evidence="2">Putative flavoprotein</fullName>
    </submittedName>
</protein>
<feature type="domain" description="NADPH-dependent FMN reductase-like" evidence="1">
    <location>
        <begin position="4"/>
        <end position="146"/>
    </location>
</feature>
<dbReference type="EMBL" id="CP015093">
    <property type="protein sequence ID" value="APZ53274.1"/>
    <property type="molecule type" value="Genomic_DNA"/>
</dbReference>
<evidence type="ECO:0000313" key="3">
    <source>
        <dbReference type="Proteomes" id="UP000187059"/>
    </source>
</evidence>
<dbReference type="GO" id="GO:0010181">
    <property type="term" value="F:FMN binding"/>
    <property type="evidence" value="ECO:0007669"/>
    <property type="project" value="TreeGrafter"/>
</dbReference>
<dbReference type="InterPro" id="IPR005025">
    <property type="entry name" value="FMN_Rdtase-like_dom"/>
</dbReference>
<dbReference type="OrthoDB" id="9812295at2"/>
<organism evidence="2 3">
    <name type="scientific">Salipiger abyssi</name>
    <dbReference type="NCBI Taxonomy" id="1250539"/>
    <lineage>
        <taxon>Bacteria</taxon>
        <taxon>Pseudomonadati</taxon>
        <taxon>Pseudomonadota</taxon>
        <taxon>Alphaproteobacteria</taxon>
        <taxon>Rhodobacterales</taxon>
        <taxon>Roseobacteraceae</taxon>
        <taxon>Salipiger</taxon>
    </lineage>
</organism>
<dbReference type="InterPro" id="IPR029039">
    <property type="entry name" value="Flavoprotein-like_sf"/>
</dbReference>
<dbReference type="GO" id="GO:0016491">
    <property type="term" value="F:oxidoreductase activity"/>
    <property type="evidence" value="ECO:0007669"/>
    <property type="project" value="InterPro"/>
</dbReference>
<accession>A0A1P8UV54</accession>
<reference evidence="2 3" key="1">
    <citation type="submission" date="2016-04" db="EMBL/GenBank/DDBJ databases">
        <title>Deep-sea bacteria in the southern Pacific.</title>
        <authorList>
            <person name="Tang K."/>
        </authorList>
    </citation>
    <scope>NUCLEOTIDE SEQUENCE [LARGE SCALE GENOMIC DNA]</scope>
    <source>
        <strain evidence="2 3">JLT2014</strain>
    </source>
</reference>
<dbReference type="RefSeq" id="WP_076701014.1">
    <property type="nucleotide sequence ID" value="NZ_CP015093.1"/>
</dbReference>
<sequence>MALKLKIIIGSTRPGRIGPIVGKWAEDVAKEYSDFEVELVDLKEIDLPLLDEPNHPRAQAYEHDHTKRWAAVAADADAFIFLTPEYDYFPSAALVNALQCLSLEWNRKPAAVVSWGGVSGGMRAMQEIRMLISNLNMMPLPQSVPLPFVFNFIGEDGVLRPEQPVIDGMKGMLAELTDWAEALQPARG</sequence>
<dbReference type="AlphaFoldDB" id="A0A1P8UV54"/>
<gene>
    <name evidence="2" type="ORF">Ga0080574_TMP2940</name>
</gene>
<dbReference type="Proteomes" id="UP000187059">
    <property type="component" value="Chromosome"/>
</dbReference>
<dbReference type="SUPFAM" id="SSF52218">
    <property type="entry name" value="Flavoproteins"/>
    <property type="match status" value="1"/>
</dbReference>
<dbReference type="InterPro" id="IPR050712">
    <property type="entry name" value="NAD(P)H-dep_reductase"/>
</dbReference>
<dbReference type="Gene3D" id="3.40.50.360">
    <property type="match status" value="1"/>
</dbReference>
<dbReference type="Pfam" id="PF03358">
    <property type="entry name" value="FMN_red"/>
    <property type="match status" value="1"/>
</dbReference>